<sequence length="657" mass="71091">MLPQQTWRVRIEGEVQPMAVVALLMALPPNVRWLELAVTPCAGPLLPALARFTNLQRLDITSNAADIGPIAALALLPQLSLDYRRMPVMNADASVDDSVVEQLPRSAPPALAAATALHNLELRVAWSGDVAALCRGLPALRQLSWGSEPLSGMTALTHIDLLHAYEAMQQPTSQRSPGWADLQPELMLQVAALLGNEDRLSLMHTCSHWYATVAAGPLDLLPAAVLVCPPLELTQLEEEQMPVGYNVSVGDYVTHTYYADAARMRGLISRAARLPPRMLHVRIEGEAQPTAVAAMLLALPSTVRSLDLGVSPCDGPLLPALALFSGLQCLTITGRCIDVQWDIGPPAVLAPLRELWLDHRRPPRPNNDGTLERSEVEQLSRAVQQALAAATALHTLELRVTWSDEAAAQCRALPALRCLRLHLYYCTDEDAAAAVVMLQQLTQLTGLTLGIFCDAGSELDYDYPGGSDDWEHCVQLEPLAGLTALTELCLVEVVEPPPDFSQLPNLRRLSVTAGGYEPFDWGSQTLAGLAALTRVEIAQGNYGMELPAMQHPASQRSPGWADLQPELLLQVAALLGNEDRLSLMHTCSHWYAAIATGPPDLLPAEVLACPPLELAQLNQDAIGPLLYLDDFIRQANSSDTDSTLSLVSRAAQLPPQT</sequence>
<dbReference type="AlphaFoldDB" id="A0A2P6TQB1"/>
<gene>
    <name evidence="2" type="ORF">C2E21_4924</name>
</gene>
<keyword evidence="3" id="KW-1185">Reference proteome</keyword>
<evidence type="ECO:0000313" key="2">
    <source>
        <dbReference type="EMBL" id="PRW56217.1"/>
    </source>
</evidence>
<comment type="caution">
    <text evidence="2">The sequence shown here is derived from an EMBL/GenBank/DDBJ whole genome shotgun (WGS) entry which is preliminary data.</text>
</comment>
<dbReference type="SUPFAM" id="SSF52047">
    <property type="entry name" value="RNI-like"/>
    <property type="match status" value="1"/>
</dbReference>
<evidence type="ECO:0000259" key="1">
    <source>
        <dbReference type="Pfam" id="PF00646"/>
    </source>
</evidence>
<dbReference type="Gene3D" id="1.20.1280.50">
    <property type="match status" value="1"/>
</dbReference>
<name>A0A2P6TQB1_CHLSO</name>
<proteinExistence type="predicted"/>
<reference evidence="2 3" key="1">
    <citation type="journal article" date="2018" name="Plant J.">
        <title>Genome sequences of Chlorella sorokiniana UTEX 1602 and Micractinium conductrix SAG 241.80: implications to maltose excretion by a green alga.</title>
        <authorList>
            <person name="Arriola M.B."/>
            <person name="Velmurugan N."/>
            <person name="Zhang Y."/>
            <person name="Plunkett M.H."/>
            <person name="Hondzo H."/>
            <person name="Barney B.M."/>
        </authorList>
    </citation>
    <scope>NUCLEOTIDE SEQUENCE [LARGE SCALE GENOMIC DNA]</scope>
    <source>
        <strain evidence="3">UTEX 1602</strain>
    </source>
</reference>
<protein>
    <submittedName>
        <fullName evidence="2">Leucine-rich repeat containing</fullName>
    </submittedName>
</protein>
<accession>A0A2P6TQB1</accession>
<dbReference type="EMBL" id="LHPG02000009">
    <property type="protein sequence ID" value="PRW56217.1"/>
    <property type="molecule type" value="Genomic_DNA"/>
</dbReference>
<evidence type="ECO:0000313" key="3">
    <source>
        <dbReference type="Proteomes" id="UP000239899"/>
    </source>
</evidence>
<dbReference type="Proteomes" id="UP000239899">
    <property type="component" value="Unassembled WGS sequence"/>
</dbReference>
<feature type="domain" description="F-box" evidence="1">
    <location>
        <begin position="560"/>
        <end position="595"/>
    </location>
</feature>
<dbReference type="InterPro" id="IPR001810">
    <property type="entry name" value="F-box_dom"/>
</dbReference>
<dbReference type="Pfam" id="PF00646">
    <property type="entry name" value="F-box"/>
    <property type="match status" value="1"/>
</dbReference>
<organism evidence="2 3">
    <name type="scientific">Chlorella sorokiniana</name>
    <name type="common">Freshwater green alga</name>
    <dbReference type="NCBI Taxonomy" id="3076"/>
    <lineage>
        <taxon>Eukaryota</taxon>
        <taxon>Viridiplantae</taxon>
        <taxon>Chlorophyta</taxon>
        <taxon>core chlorophytes</taxon>
        <taxon>Trebouxiophyceae</taxon>
        <taxon>Chlorellales</taxon>
        <taxon>Chlorellaceae</taxon>
        <taxon>Chlorella clade</taxon>
        <taxon>Chlorella</taxon>
    </lineage>
</organism>